<sequence length="541" mass="61551">MSIPQKKIYTIYLPIALVNAIDAMHIDGVRRTTAIQIVWSILLCQKRAFRDEESFVTIPRSYFLAISSNCYRALTPLKEVTTHHGAPQAIVEVERNAQGKESYSKDKSRPKGYRVNPKFLKGPLVTVTYTGDSKRRKQRTLSAQMHTWLQSDSAQLTIEGDEARRYTNDYVSNLDLQEWRVDDTSAEYRDDEVLIDVRFGTRSKTYNCKTRALLKKLHQAGNGEQVFRAGKGGFVVATASEFKRRKVDDILRGWKRAIRGLEENSFEPERVSTNNRLVTQLTEFPKQLLPFVLVDGVELEEVDIANSQVAFLVFVLEHGDILGAGLTIPPLTSSPETRRFFEEAKAGTIYQDFARCCGRERDWGKREIFRLLFSSNPAQWPSWKKFVEQYGAVATWLLEFNRVNQERFGNEDAPRNLAVYLQRLEADIMIDRVYPRLKQAELTAFTKHDSLLCPPWDCREATAIMKQVFAEVGFEAVVSIKPTIHPPVAAPIIQPSVTLPWPTTPTLSWKASSSNELLSEDDLQDLLDVLGSLEESQGQVL</sequence>
<dbReference type="RefSeq" id="WP_068194258.1">
    <property type="nucleotide sequence ID" value="NZ_CP013909.1"/>
</dbReference>
<evidence type="ECO:0000313" key="1">
    <source>
        <dbReference type="EMBL" id="ALW85933.1"/>
    </source>
</evidence>
<evidence type="ECO:0000313" key="2">
    <source>
        <dbReference type="Proteomes" id="UP000059542"/>
    </source>
</evidence>
<keyword evidence="2" id="KW-1185">Reference proteome</keyword>
<organism evidence="1 2">
    <name type="scientific">Hymenobacter sedentarius</name>
    <dbReference type="NCBI Taxonomy" id="1411621"/>
    <lineage>
        <taxon>Bacteria</taxon>
        <taxon>Pseudomonadati</taxon>
        <taxon>Bacteroidota</taxon>
        <taxon>Cytophagia</taxon>
        <taxon>Cytophagales</taxon>
        <taxon>Hymenobacteraceae</taxon>
        <taxon>Hymenobacter</taxon>
    </lineage>
</organism>
<gene>
    <name evidence="1" type="ORF">AUC43_13000</name>
</gene>
<proteinExistence type="predicted"/>
<dbReference type="Proteomes" id="UP000059542">
    <property type="component" value="Chromosome"/>
</dbReference>
<name>A0A0U4AYX4_9BACT</name>
<dbReference type="AlphaFoldDB" id="A0A0U4AYX4"/>
<accession>A0A0U4AYX4</accession>
<dbReference type="OrthoDB" id="1421395at2"/>
<reference evidence="1 2" key="1">
    <citation type="submission" date="2015-12" db="EMBL/GenBank/DDBJ databases">
        <authorList>
            <person name="Shamseldin A."/>
            <person name="Moawad H."/>
            <person name="Abd El-Rahim W.M."/>
            <person name="Sadowsky M.J."/>
        </authorList>
    </citation>
    <scope>NUCLEOTIDE SEQUENCE [LARGE SCALE GENOMIC DNA]</scope>
    <source>
        <strain evidence="1 2">DG5B</strain>
    </source>
</reference>
<dbReference type="EMBL" id="CP013909">
    <property type="protein sequence ID" value="ALW85933.1"/>
    <property type="molecule type" value="Genomic_DNA"/>
</dbReference>
<protein>
    <submittedName>
        <fullName evidence="1">Uncharacterized protein</fullName>
    </submittedName>
</protein>
<dbReference type="KEGG" id="hyg:AUC43_13000"/>